<dbReference type="KEGG" id="pswu:SY83_01745"/>
<gene>
    <name evidence="2" type="ORF">SY83_01745</name>
</gene>
<dbReference type="Proteomes" id="UP000076927">
    <property type="component" value="Chromosome"/>
</dbReference>
<dbReference type="AlphaFoldDB" id="A0A172TE86"/>
<reference evidence="2 3" key="1">
    <citation type="submission" date="2015-01" db="EMBL/GenBank/DDBJ databases">
        <title>Paenibacillus swuensis/DY6/whole genome sequencing.</title>
        <authorList>
            <person name="Kim M.K."/>
            <person name="Srinivasan S."/>
            <person name="Lee J.-J."/>
        </authorList>
    </citation>
    <scope>NUCLEOTIDE SEQUENCE [LARGE SCALE GENOMIC DNA]</scope>
    <source>
        <strain evidence="2 3">DY6</strain>
    </source>
</reference>
<evidence type="ECO:0000259" key="1">
    <source>
        <dbReference type="Pfam" id="PF12773"/>
    </source>
</evidence>
<dbReference type="OrthoDB" id="2066200at2"/>
<name>A0A172TE86_9BACL</name>
<keyword evidence="3" id="KW-1185">Reference proteome</keyword>
<dbReference type="Pfam" id="PF12773">
    <property type="entry name" value="DZR"/>
    <property type="match status" value="1"/>
</dbReference>
<dbReference type="STRING" id="1178515.SY83_01745"/>
<dbReference type="RefSeq" id="WP_068603681.1">
    <property type="nucleotide sequence ID" value="NZ_CP011388.1"/>
</dbReference>
<evidence type="ECO:0000313" key="3">
    <source>
        <dbReference type="Proteomes" id="UP000076927"/>
    </source>
</evidence>
<organism evidence="2 3">
    <name type="scientific">Paenibacillus swuensis</name>
    <dbReference type="NCBI Taxonomy" id="1178515"/>
    <lineage>
        <taxon>Bacteria</taxon>
        <taxon>Bacillati</taxon>
        <taxon>Bacillota</taxon>
        <taxon>Bacilli</taxon>
        <taxon>Bacillales</taxon>
        <taxon>Paenibacillaceae</taxon>
        <taxon>Paenibacillus</taxon>
    </lineage>
</organism>
<proteinExistence type="predicted"/>
<feature type="domain" description="DZANK-type" evidence="1">
    <location>
        <begin position="96"/>
        <end position="159"/>
    </location>
</feature>
<accession>A0A172TE86</accession>
<sequence>MSFLNKMKQGATDAARMAQQTLEVTKLKSQISSKEREIERNHTAIGQAVFAAFQAGDLSSSESAVNEYCSVIVKLQSEIQVVEQQILQVKNERVCTCGHVIPGDATFCSKCGKKYEPVAVSSDAEFTEAVPASQDKVAVLCASCGKENEPGSLFCIGCGAVLTG</sequence>
<dbReference type="InterPro" id="IPR025874">
    <property type="entry name" value="DZR"/>
</dbReference>
<dbReference type="PATRIC" id="fig|1178515.4.peg.326"/>
<evidence type="ECO:0000313" key="2">
    <source>
        <dbReference type="EMBL" id="ANE45262.1"/>
    </source>
</evidence>
<dbReference type="EMBL" id="CP011388">
    <property type="protein sequence ID" value="ANE45262.1"/>
    <property type="molecule type" value="Genomic_DNA"/>
</dbReference>
<protein>
    <recommendedName>
        <fullName evidence="1">DZANK-type domain-containing protein</fullName>
    </recommendedName>
</protein>